<name>A0ABY7ULQ5_9CORY</name>
<proteinExistence type="predicted"/>
<protein>
    <recommendedName>
        <fullName evidence="3">Lipoprotein LpqE</fullName>
    </recommendedName>
</protein>
<evidence type="ECO:0000313" key="2">
    <source>
        <dbReference type="Proteomes" id="UP001218071"/>
    </source>
</evidence>
<organism evidence="1 2">
    <name type="scientific">Corynebacterium jeddahense</name>
    <dbReference type="NCBI Taxonomy" id="1414719"/>
    <lineage>
        <taxon>Bacteria</taxon>
        <taxon>Bacillati</taxon>
        <taxon>Actinomycetota</taxon>
        <taxon>Actinomycetes</taxon>
        <taxon>Mycobacteriales</taxon>
        <taxon>Corynebacteriaceae</taxon>
        <taxon>Corynebacterium</taxon>
    </lineage>
</organism>
<keyword evidence="2" id="KW-1185">Reference proteome</keyword>
<sequence length="187" mass="19103">MMEDTPVKSLNRAAVVAVAGATLALAGCSAGQITQTSSQVAAVDGASGATEDGGLAVRDVTVVLDEDGSAAVKFSATNQDTSMKEHELKSVTVDGKPVTIANEAKIGYNCVLVADSANGIKRMPQDSDNCINYTATSLNNDSFAYGGTLPVKFNFDSGSIEVQATVGAPTLASGQFDRDPSEGGPEH</sequence>
<evidence type="ECO:0000313" key="1">
    <source>
        <dbReference type="EMBL" id="WCZ39606.1"/>
    </source>
</evidence>
<dbReference type="Proteomes" id="UP001218071">
    <property type="component" value="Chromosome"/>
</dbReference>
<dbReference type="EMBL" id="CP063194">
    <property type="protein sequence ID" value="WCZ39606.1"/>
    <property type="molecule type" value="Genomic_DNA"/>
</dbReference>
<accession>A0ABY7ULQ5</accession>
<gene>
    <name evidence="1" type="ORF">CJEDD_10180</name>
</gene>
<evidence type="ECO:0008006" key="3">
    <source>
        <dbReference type="Google" id="ProtNLM"/>
    </source>
</evidence>
<reference evidence="1 2" key="1">
    <citation type="submission" date="2020-10" db="EMBL/GenBank/DDBJ databases">
        <title>Complete genome sequence of Corynebacterium jeddahense DSM 45997, type strain of Corynebacterium jeddahense.</title>
        <authorList>
            <person name="Busche T."/>
            <person name="Kalinowski J."/>
            <person name="Ruckert C."/>
        </authorList>
    </citation>
    <scope>NUCLEOTIDE SEQUENCE [LARGE SCALE GENOMIC DNA]</scope>
    <source>
        <strain evidence="1 2">DSM 45997</strain>
    </source>
</reference>